<reference evidence="1 3" key="1">
    <citation type="journal article" date="2017" name="Nature">
        <title>The sunflower genome provides insights into oil metabolism, flowering and Asterid evolution.</title>
        <authorList>
            <person name="Badouin H."/>
            <person name="Gouzy J."/>
            <person name="Grassa C.J."/>
            <person name="Murat F."/>
            <person name="Staton S.E."/>
            <person name="Cottret L."/>
            <person name="Lelandais-Briere C."/>
            <person name="Owens G.L."/>
            <person name="Carrere S."/>
            <person name="Mayjonade B."/>
            <person name="Legrand L."/>
            <person name="Gill N."/>
            <person name="Kane N.C."/>
            <person name="Bowers J.E."/>
            <person name="Hubner S."/>
            <person name="Bellec A."/>
            <person name="Berard A."/>
            <person name="Berges H."/>
            <person name="Blanchet N."/>
            <person name="Boniface M.C."/>
            <person name="Brunel D."/>
            <person name="Catrice O."/>
            <person name="Chaidir N."/>
            <person name="Claudel C."/>
            <person name="Donnadieu C."/>
            <person name="Faraut T."/>
            <person name="Fievet G."/>
            <person name="Helmstetter N."/>
            <person name="King M."/>
            <person name="Knapp S.J."/>
            <person name="Lai Z."/>
            <person name="Le Paslier M.C."/>
            <person name="Lippi Y."/>
            <person name="Lorenzon L."/>
            <person name="Mandel J.R."/>
            <person name="Marage G."/>
            <person name="Marchand G."/>
            <person name="Marquand E."/>
            <person name="Bret-Mestries E."/>
            <person name="Morien E."/>
            <person name="Nambeesan S."/>
            <person name="Nguyen T."/>
            <person name="Pegot-Espagnet P."/>
            <person name="Pouilly N."/>
            <person name="Raftis F."/>
            <person name="Sallet E."/>
            <person name="Schiex T."/>
            <person name="Thomas J."/>
            <person name="Vandecasteele C."/>
            <person name="Vares D."/>
            <person name="Vear F."/>
            <person name="Vautrin S."/>
            <person name="Crespi M."/>
            <person name="Mangin B."/>
            <person name="Burke J.M."/>
            <person name="Salse J."/>
            <person name="Munos S."/>
            <person name="Vincourt P."/>
            <person name="Rieseberg L.H."/>
            <person name="Langlade N.B."/>
        </authorList>
    </citation>
    <scope>NUCLEOTIDE SEQUENCE [LARGE SCALE GENOMIC DNA]</scope>
    <source>
        <strain evidence="3">cv. SF193</strain>
        <tissue evidence="1">Leaves</tissue>
    </source>
</reference>
<dbReference type="OrthoDB" id="777193at2759"/>
<dbReference type="Gramene" id="mRNA:HanXRQr2_Chr01g0026291">
    <property type="protein sequence ID" value="mRNA:HanXRQr2_Chr01g0026291"/>
    <property type="gene ID" value="HanXRQr2_Chr01g0026291"/>
</dbReference>
<keyword evidence="3" id="KW-1185">Reference proteome</keyword>
<dbReference type="AlphaFoldDB" id="A0A251VNR6"/>
<protein>
    <recommendedName>
        <fullName evidence="4">Late embryogenesis abundant protein, LEA-14</fullName>
    </recommendedName>
</protein>
<dbReference type="InterPro" id="IPR055276">
    <property type="entry name" value="NHL41-like"/>
</dbReference>
<organism evidence="2 3">
    <name type="scientific">Helianthus annuus</name>
    <name type="common">Common sunflower</name>
    <dbReference type="NCBI Taxonomy" id="4232"/>
    <lineage>
        <taxon>Eukaryota</taxon>
        <taxon>Viridiplantae</taxon>
        <taxon>Streptophyta</taxon>
        <taxon>Embryophyta</taxon>
        <taxon>Tracheophyta</taxon>
        <taxon>Spermatophyta</taxon>
        <taxon>Magnoliopsida</taxon>
        <taxon>eudicotyledons</taxon>
        <taxon>Gunneridae</taxon>
        <taxon>Pentapetalae</taxon>
        <taxon>asterids</taxon>
        <taxon>campanulids</taxon>
        <taxon>Asterales</taxon>
        <taxon>Asteraceae</taxon>
        <taxon>Asteroideae</taxon>
        <taxon>Heliantheae alliance</taxon>
        <taxon>Heliantheae</taxon>
        <taxon>Helianthus</taxon>
    </lineage>
</organism>
<evidence type="ECO:0008006" key="4">
    <source>
        <dbReference type="Google" id="ProtNLM"/>
    </source>
</evidence>
<proteinExistence type="predicted"/>
<dbReference type="OMA" id="DSTPWIV"/>
<gene>
    <name evidence="2" type="ORF">HannXRQ_Chr01g0016271</name>
    <name evidence="1" type="ORF">HanXRQr2_Chr01g0026291</name>
</gene>
<dbReference type="EMBL" id="CM007890">
    <property type="protein sequence ID" value="OTG37205.1"/>
    <property type="molecule type" value="Genomic_DNA"/>
</dbReference>
<dbReference type="PANTHER" id="PTHR48436:SF1">
    <property type="entry name" value="2, PUTATIVE-RELATED"/>
    <property type="match status" value="1"/>
</dbReference>
<dbReference type="Proteomes" id="UP000215914">
    <property type="component" value="Chromosome 1"/>
</dbReference>
<dbReference type="PANTHER" id="PTHR48436">
    <property type="entry name" value="2, PUTATIVE-RELATED"/>
    <property type="match status" value="1"/>
</dbReference>
<accession>A0A251VNR6</accession>
<evidence type="ECO:0000313" key="1">
    <source>
        <dbReference type="EMBL" id="KAF5822421.1"/>
    </source>
</evidence>
<dbReference type="EMBL" id="MNCJ02000316">
    <property type="protein sequence ID" value="KAF5822421.1"/>
    <property type="molecule type" value="Genomic_DNA"/>
</dbReference>
<dbReference type="InParanoid" id="A0A251VNR6"/>
<evidence type="ECO:0000313" key="3">
    <source>
        <dbReference type="Proteomes" id="UP000215914"/>
    </source>
</evidence>
<reference evidence="1" key="3">
    <citation type="submission" date="2020-06" db="EMBL/GenBank/DDBJ databases">
        <title>Helianthus annuus Genome sequencing and assembly Release 2.</title>
        <authorList>
            <person name="Gouzy J."/>
            <person name="Langlade N."/>
            <person name="Munos S."/>
        </authorList>
    </citation>
    <scope>NUCLEOTIDE SEQUENCE</scope>
    <source>
        <tissue evidence="1">Leaves</tissue>
    </source>
</reference>
<name>A0A251VNR6_HELAN</name>
<dbReference type="FunCoup" id="A0A251VNR6">
    <property type="interactions" value="93"/>
</dbReference>
<reference evidence="2" key="2">
    <citation type="submission" date="2017-02" db="EMBL/GenBank/DDBJ databases">
        <title>Sunflower complete genome.</title>
        <authorList>
            <person name="Langlade N."/>
            <person name="Munos S."/>
        </authorList>
    </citation>
    <scope>NUCLEOTIDE SEQUENCE [LARGE SCALE GENOMIC DNA]</scope>
    <source>
        <tissue evidence="2">Leaves</tissue>
    </source>
</reference>
<evidence type="ECO:0000313" key="2">
    <source>
        <dbReference type="EMBL" id="OTG37205.1"/>
    </source>
</evidence>
<sequence>MESSEEEALFRSQQYTTLYFVQSPTTTVSFHSPTTQRRLTLSHYSSSRGSTNNSLHEKKISYGPLESPDHGGVGGGVVVKLGEKCGDFGGGGNVLGKGGGGVESEEEEEEENRVGTRKRMWDFVSFSRSDPCVWILFQISLRLVVSFGVALLFFYVITKPPSPIVSVKIERMNEFRLGEGVDNTGVTTKFLTCNCSINLLVNIKSRLYGLHIHPVVLTMSFDDIPFANSIEKHSLYASSNGPTSFLLYSGITNKPMYGAGRSMQDILDSGKGLSLVIHVKFSSRFHVVGKLIRLKYHHRAKCILILKKSHDIQHKTLIFDNLCNLL</sequence>